<proteinExistence type="predicted"/>
<accession>A0A9K3CRC3</accession>
<dbReference type="AlphaFoldDB" id="A0A9K3CRC3"/>
<dbReference type="Proteomes" id="UP000265618">
    <property type="component" value="Unassembled WGS sequence"/>
</dbReference>
<protein>
    <submittedName>
        <fullName evidence="2">Uncharacterized protein</fullName>
    </submittedName>
</protein>
<feature type="region of interest" description="Disordered" evidence="1">
    <location>
        <begin position="207"/>
        <end position="310"/>
    </location>
</feature>
<gene>
    <name evidence="2" type="ORF">KIPB_002898</name>
</gene>
<evidence type="ECO:0000313" key="2">
    <source>
        <dbReference type="EMBL" id="GIQ81864.1"/>
    </source>
</evidence>
<sequence length="310" mass="34909">CWNTGAQIVRRGLGLPHPLCQRFAQGLAVMDNEQSHLFFTCPTGAELLTALPPSLTVEALGAYVRAKEPIWAEVAADKFGARGLWSLWSALVPSKEEGSGRDSTLNAAINRDLETREVILLALAGRSEHAIARKPWGRELLLRMRVRQYHDAGRRADPEADSAARWRTAQRRELKMRVEFHDMFENQGPSVKRVFLPEDAIETPVVRSSLAGERERKRAAAKKEMSSKREREAETEGEGEVVERKAKRKPEEVAETETETETVPESVKKTKKPKKSKKSKTEGEGEGEGEKKKKKKSKKDKKSKRKEEDS</sequence>
<comment type="caution">
    <text evidence="2">The sequence shown here is derived from an EMBL/GenBank/DDBJ whole genome shotgun (WGS) entry which is preliminary data.</text>
</comment>
<feature type="compositionally biased region" description="Basic and acidic residues" evidence="1">
    <location>
        <begin position="279"/>
        <end position="291"/>
    </location>
</feature>
<evidence type="ECO:0000256" key="1">
    <source>
        <dbReference type="SAM" id="MobiDB-lite"/>
    </source>
</evidence>
<feature type="compositionally biased region" description="Basic and acidic residues" evidence="1">
    <location>
        <begin position="241"/>
        <end position="252"/>
    </location>
</feature>
<feature type="compositionally biased region" description="Acidic residues" evidence="1">
    <location>
        <begin position="253"/>
        <end position="262"/>
    </location>
</feature>
<dbReference type="EMBL" id="BDIP01000518">
    <property type="protein sequence ID" value="GIQ81864.1"/>
    <property type="molecule type" value="Genomic_DNA"/>
</dbReference>
<keyword evidence="3" id="KW-1185">Reference proteome</keyword>
<feature type="compositionally biased region" description="Basic and acidic residues" evidence="1">
    <location>
        <begin position="212"/>
        <end position="234"/>
    </location>
</feature>
<evidence type="ECO:0000313" key="3">
    <source>
        <dbReference type="Proteomes" id="UP000265618"/>
    </source>
</evidence>
<feature type="non-terminal residue" evidence="2">
    <location>
        <position position="310"/>
    </location>
</feature>
<feature type="compositionally biased region" description="Basic residues" evidence="1">
    <location>
        <begin position="292"/>
        <end position="304"/>
    </location>
</feature>
<feature type="compositionally biased region" description="Basic residues" evidence="1">
    <location>
        <begin position="269"/>
        <end position="278"/>
    </location>
</feature>
<reference evidence="2 3" key="1">
    <citation type="journal article" date="2018" name="PLoS ONE">
        <title>The draft genome of Kipferlia bialata reveals reductive genome evolution in fornicate parasites.</title>
        <authorList>
            <person name="Tanifuji G."/>
            <person name="Takabayashi S."/>
            <person name="Kume K."/>
            <person name="Takagi M."/>
            <person name="Nakayama T."/>
            <person name="Kamikawa R."/>
            <person name="Inagaki Y."/>
            <person name="Hashimoto T."/>
        </authorList>
    </citation>
    <scope>NUCLEOTIDE SEQUENCE [LARGE SCALE GENOMIC DNA]</scope>
    <source>
        <strain evidence="2">NY0173</strain>
    </source>
</reference>
<name>A0A9K3CRC3_9EUKA</name>
<organism evidence="2 3">
    <name type="scientific">Kipferlia bialata</name>
    <dbReference type="NCBI Taxonomy" id="797122"/>
    <lineage>
        <taxon>Eukaryota</taxon>
        <taxon>Metamonada</taxon>
        <taxon>Carpediemonas-like organisms</taxon>
        <taxon>Kipferlia</taxon>
    </lineage>
</organism>